<keyword evidence="4" id="KW-1185">Reference proteome</keyword>
<dbReference type="Proteomes" id="UP000595373">
    <property type="component" value="Chromosome"/>
</dbReference>
<name>A0A9Q6P5C7_HISSO</name>
<evidence type="ECO:0000256" key="1">
    <source>
        <dbReference type="SAM" id="MobiDB-lite"/>
    </source>
</evidence>
<sequence length="326" mass="36368">MSFKKSEQLNILDTVFKKEFKNGLGLMKPQWEVVAMAIPSSTQTNTYGWLGHFPKMREWVGERQIQKMQAQGMTIENKLFESTVSVPRTNIEDDQVGMFSTISKQAGQSAAELPDDLVFSLLKKGKTTQCYDGKMFFGIDHPVYENVDGTGKSENQRNLTTGKAGKSTKPSGAGVADGASENGKTDKPAFYILDTTNAIKPLIWQERTKPEIEPKFDPSKSDKVFMEDIYLWGVRARGNAGFGFWQLIHRVENSEMTKEVLVEVITTMRHLKGDGGKLLNIRPNVLLVPPSLEYTARQLVEADVINGTTNVLKGVLKVEVSPFIVE</sequence>
<feature type="domain" description="Bacteriophage Mu GpT" evidence="2">
    <location>
        <begin position="10"/>
        <end position="324"/>
    </location>
</feature>
<protein>
    <submittedName>
        <fullName evidence="3">Mu-like prophage major head subunit gpT family protein</fullName>
    </submittedName>
</protein>
<evidence type="ECO:0000259" key="2">
    <source>
        <dbReference type="Pfam" id="PF10124"/>
    </source>
</evidence>
<gene>
    <name evidence="3" type="ORF">JFL49_08655</name>
</gene>
<dbReference type="AlphaFoldDB" id="A0A9Q6P5C7"/>
<dbReference type="RefSeq" id="WP_075294213.1">
    <property type="nucleotide sequence ID" value="NZ_CP018802.1"/>
</dbReference>
<dbReference type="EMBL" id="CP066558">
    <property type="protein sequence ID" value="QQF82113.1"/>
    <property type="molecule type" value="Genomic_DNA"/>
</dbReference>
<evidence type="ECO:0000313" key="3">
    <source>
        <dbReference type="EMBL" id="QQF82113.1"/>
    </source>
</evidence>
<dbReference type="InterPro" id="IPR018774">
    <property type="entry name" value="Phage_Mu_GpT"/>
</dbReference>
<dbReference type="Pfam" id="PF10124">
    <property type="entry name" value="Mu-like_gpT"/>
    <property type="match status" value="1"/>
</dbReference>
<accession>A0A9Q6P5C7</accession>
<evidence type="ECO:0000313" key="4">
    <source>
        <dbReference type="Proteomes" id="UP000595373"/>
    </source>
</evidence>
<feature type="compositionally biased region" description="Polar residues" evidence="1">
    <location>
        <begin position="152"/>
        <end position="161"/>
    </location>
</feature>
<reference evidence="3 4" key="1">
    <citation type="submission" date="2020-12" db="EMBL/GenBank/DDBJ databases">
        <title>ASc-MMNZ-VFA-070.</title>
        <authorList>
            <person name="Schryvers A."/>
            <person name="Mostafa Nazari M."/>
            <person name="Farshchi Andisi V."/>
            <person name="Timsit E."/>
            <person name="Walter Morck D."/>
        </authorList>
    </citation>
    <scope>NUCLEOTIDE SEQUENCE [LARGE SCALE GENOMIC DNA]</scope>
    <source>
        <strain evidence="3 4">ASc-MMNZ-VFA-070</strain>
    </source>
</reference>
<feature type="region of interest" description="Disordered" evidence="1">
    <location>
        <begin position="148"/>
        <end position="181"/>
    </location>
</feature>
<proteinExistence type="predicted"/>
<dbReference type="OrthoDB" id="9804833at2"/>
<organism evidence="3 4">
    <name type="scientific">Histophilus somni</name>
    <name type="common">Haemophilus somnus</name>
    <dbReference type="NCBI Taxonomy" id="731"/>
    <lineage>
        <taxon>Bacteria</taxon>
        <taxon>Pseudomonadati</taxon>
        <taxon>Pseudomonadota</taxon>
        <taxon>Gammaproteobacteria</taxon>
        <taxon>Pasteurellales</taxon>
        <taxon>Pasteurellaceae</taxon>
        <taxon>Histophilus</taxon>
    </lineage>
</organism>